<feature type="chain" id="PRO_5022033877" evidence="1">
    <location>
        <begin position="21"/>
        <end position="47"/>
    </location>
</feature>
<name>A0A517YFM7_9BACT</name>
<evidence type="ECO:0000313" key="3">
    <source>
        <dbReference type="Proteomes" id="UP000315017"/>
    </source>
</evidence>
<dbReference type="Proteomes" id="UP000315017">
    <property type="component" value="Chromosome"/>
</dbReference>
<protein>
    <submittedName>
        <fullName evidence="2">Uncharacterized protein</fullName>
    </submittedName>
</protein>
<organism evidence="2 3">
    <name type="scientific">Anatilimnocola aggregata</name>
    <dbReference type="NCBI Taxonomy" id="2528021"/>
    <lineage>
        <taxon>Bacteria</taxon>
        <taxon>Pseudomonadati</taxon>
        <taxon>Planctomycetota</taxon>
        <taxon>Planctomycetia</taxon>
        <taxon>Pirellulales</taxon>
        <taxon>Pirellulaceae</taxon>
        <taxon>Anatilimnocola</taxon>
    </lineage>
</organism>
<dbReference type="KEGG" id="aagg:ETAA8_40780"/>
<dbReference type="EMBL" id="CP036274">
    <property type="protein sequence ID" value="QDU28972.1"/>
    <property type="molecule type" value="Genomic_DNA"/>
</dbReference>
<keyword evidence="3" id="KW-1185">Reference proteome</keyword>
<evidence type="ECO:0000313" key="2">
    <source>
        <dbReference type="EMBL" id="QDU28972.1"/>
    </source>
</evidence>
<sequence length="47" mass="5017" precursor="true">MKLAITCLAALLPAALVVLHADGQPAVSSSSSWDRVPLNAVNPFWRE</sequence>
<accession>A0A517YFM7</accession>
<keyword evidence="1" id="KW-0732">Signal</keyword>
<reference evidence="2 3" key="1">
    <citation type="submission" date="2019-02" db="EMBL/GenBank/DDBJ databases">
        <title>Deep-cultivation of Planctomycetes and their phenomic and genomic characterization uncovers novel biology.</title>
        <authorList>
            <person name="Wiegand S."/>
            <person name="Jogler M."/>
            <person name="Boedeker C."/>
            <person name="Pinto D."/>
            <person name="Vollmers J."/>
            <person name="Rivas-Marin E."/>
            <person name="Kohn T."/>
            <person name="Peeters S.H."/>
            <person name="Heuer A."/>
            <person name="Rast P."/>
            <person name="Oberbeckmann S."/>
            <person name="Bunk B."/>
            <person name="Jeske O."/>
            <person name="Meyerdierks A."/>
            <person name="Storesund J.E."/>
            <person name="Kallscheuer N."/>
            <person name="Luecker S."/>
            <person name="Lage O.M."/>
            <person name="Pohl T."/>
            <person name="Merkel B.J."/>
            <person name="Hornburger P."/>
            <person name="Mueller R.-W."/>
            <person name="Bruemmer F."/>
            <person name="Labrenz M."/>
            <person name="Spormann A.M."/>
            <person name="Op den Camp H."/>
            <person name="Overmann J."/>
            <person name="Amann R."/>
            <person name="Jetten M.S.M."/>
            <person name="Mascher T."/>
            <person name="Medema M.H."/>
            <person name="Devos D.P."/>
            <person name="Kaster A.-K."/>
            <person name="Ovreas L."/>
            <person name="Rohde M."/>
            <person name="Galperin M.Y."/>
            <person name="Jogler C."/>
        </authorList>
    </citation>
    <scope>NUCLEOTIDE SEQUENCE [LARGE SCALE GENOMIC DNA]</scope>
    <source>
        <strain evidence="2 3">ETA_A8</strain>
    </source>
</reference>
<feature type="signal peptide" evidence="1">
    <location>
        <begin position="1"/>
        <end position="20"/>
    </location>
</feature>
<evidence type="ECO:0000256" key="1">
    <source>
        <dbReference type="SAM" id="SignalP"/>
    </source>
</evidence>
<gene>
    <name evidence="2" type="ORF">ETAA8_40780</name>
</gene>
<dbReference type="AlphaFoldDB" id="A0A517YFM7"/>
<proteinExistence type="predicted"/>